<feature type="domain" description="Helix-turn-helix type 11" evidence="1">
    <location>
        <begin position="20"/>
        <end position="66"/>
    </location>
</feature>
<proteinExistence type="predicted"/>
<dbReference type="Pfam" id="PF08279">
    <property type="entry name" value="HTH_11"/>
    <property type="match status" value="1"/>
</dbReference>
<dbReference type="OrthoDB" id="1163801at2"/>
<dbReference type="AlphaFoldDB" id="A0A2V3ZUH0"/>
<dbReference type="Proteomes" id="UP000248079">
    <property type="component" value="Unassembled WGS sequence"/>
</dbReference>
<dbReference type="InterPro" id="IPR013196">
    <property type="entry name" value="HTH_11"/>
</dbReference>
<sequence length="74" mass="8753">MPINQNQMTHLELLEKTEYLKEIIKKGNTGTPKDLAKRLNISERSLSRLIKNLKETHFSIIYSRTKQSYITEEF</sequence>
<dbReference type="InterPro" id="IPR036388">
    <property type="entry name" value="WH-like_DNA-bd_sf"/>
</dbReference>
<dbReference type="Gene3D" id="1.10.10.10">
    <property type="entry name" value="Winged helix-like DNA-binding domain superfamily/Winged helix DNA-binding domain"/>
    <property type="match status" value="1"/>
</dbReference>
<organism evidence="2 3">
    <name type="scientific">Marinifilum breve</name>
    <dbReference type="NCBI Taxonomy" id="2184082"/>
    <lineage>
        <taxon>Bacteria</taxon>
        <taxon>Pseudomonadati</taxon>
        <taxon>Bacteroidota</taxon>
        <taxon>Bacteroidia</taxon>
        <taxon>Marinilabiliales</taxon>
        <taxon>Marinifilaceae</taxon>
    </lineage>
</organism>
<evidence type="ECO:0000313" key="2">
    <source>
        <dbReference type="EMBL" id="PXX97894.1"/>
    </source>
</evidence>
<dbReference type="InterPro" id="IPR036390">
    <property type="entry name" value="WH_DNA-bd_sf"/>
</dbReference>
<dbReference type="SUPFAM" id="SSF46785">
    <property type="entry name" value="Winged helix' DNA-binding domain"/>
    <property type="match status" value="1"/>
</dbReference>
<evidence type="ECO:0000259" key="1">
    <source>
        <dbReference type="Pfam" id="PF08279"/>
    </source>
</evidence>
<comment type="caution">
    <text evidence="2">The sequence shown here is derived from an EMBL/GenBank/DDBJ whole genome shotgun (WGS) entry which is preliminary data.</text>
</comment>
<accession>A0A2V3ZUH0</accession>
<keyword evidence="3" id="KW-1185">Reference proteome</keyword>
<gene>
    <name evidence="2" type="ORF">DF185_18170</name>
</gene>
<protein>
    <recommendedName>
        <fullName evidence="1">Helix-turn-helix type 11 domain-containing protein</fullName>
    </recommendedName>
</protein>
<reference evidence="2 3" key="1">
    <citation type="submission" date="2018-05" db="EMBL/GenBank/DDBJ databases">
        <title>Marinifilum breve JC075T sp. nov., a marine bacterium isolated from Yongle Blue Hole in the South China Sea.</title>
        <authorList>
            <person name="Fu T."/>
        </authorList>
    </citation>
    <scope>NUCLEOTIDE SEQUENCE [LARGE SCALE GENOMIC DNA]</scope>
    <source>
        <strain evidence="2 3">JC075</strain>
    </source>
</reference>
<name>A0A2V3ZUH0_9BACT</name>
<dbReference type="EMBL" id="QFLI01000009">
    <property type="protein sequence ID" value="PXX97894.1"/>
    <property type="molecule type" value="Genomic_DNA"/>
</dbReference>
<evidence type="ECO:0000313" key="3">
    <source>
        <dbReference type="Proteomes" id="UP000248079"/>
    </source>
</evidence>